<comment type="caution">
    <text evidence="1">The sequence shown here is derived from an EMBL/GenBank/DDBJ whole genome shotgun (WGS) entry which is preliminary data.</text>
</comment>
<protein>
    <recommendedName>
        <fullName evidence="3">PARP-type domain-containing protein</fullName>
    </recommendedName>
</protein>
<dbReference type="RefSeq" id="WP_118219675.1">
    <property type="nucleotide sequence ID" value="NZ_QRIM01000029.1"/>
</dbReference>
<dbReference type="AlphaFoldDB" id="A0A414U7E5"/>
<evidence type="ECO:0000313" key="2">
    <source>
        <dbReference type="Proteomes" id="UP000286595"/>
    </source>
</evidence>
<gene>
    <name evidence="1" type="ORF">DW252_16390</name>
</gene>
<reference evidence="1 2" key="1">
    <citation type="submission" date="2018-08" db="EMBL/GenBank/DDBJ databases">
        <title>A genome reference for cultivated species of the human gut microbiota.</title>
        <authorList>
            <person name="Zou Y."/>
            <person name="Xue W."/>
            <person name="Luo G."/>
        </authorList>
    </citation>
    <scope>NUCLEOTIDE SEQUENCE [LARGE SCALE GENOMIC DNA]</scope>
    <source>
        <strain evidence="1 2">AM22-12LB</strain>
    </source>
</reference>
<organism evidence="1 2">
    <name type="scientific">Coprococcus comes</name>
    <dbReference type="NCBI Taxonomy" id="410072"/>
    <lineage>
        <taxon>Bacteria</taxon>
        <taxon>Bacillati</taxon>
        <taxon>Bacillota</taxon>
        <taxon>Clostridia</taxon>
        <taxon>Lachnospirales</taxon>
        <taxon>Lachnospiraceae</taxon>
        <taxon>Coprococcus</taxon>
    </lineage>
</organism>
<proteinExistence type="predicted"/>
<accession>A0A414U7E5</accession>
<dbReference type="Proteomes" id="UP000286595">
    <property type="component" value="Unassembled WGS sequence"/>
</dbReference>
<dbReference type="EMBL" id="QRIM01000029">
    <property type="protein sequence ID" value="RHG55866.1"/>
    <property type="molecule type" value="Genomic_DNA"/>
</dbReference>
<sequence>MIELTDKKKKSLLEKYKERHGGCAICPGCKEYIRGSDELADVEYIKTKRGTEVFLHRGCFEKVWR</sequence>
<evidence type="ECO:0008006" key="3">
    <source>
        <dbReference type="Google" id="ProtNLM"/>
    </source>
</evidence>
<evidence type="ECO:0000313" key="1">
    <source>
        <dbReference type="EMBL" id="RHG55866.1"/>
    </source>
</evidence>
<name>A0A414U7E5_9FIRM</name>